<comment type="catalytic activity">
    <reaction evidence="1">
        <text>ATP + protein L-histidine = ADP + protein N-phospho-L-histidine.</text>
        <dbReference type="EC" id="2.7.13.3"/>
    </reaction>
</comment>
<evidence type="ECO:0000259" key="8">
    <source>
        <dbReference type="PROSITE" id="PS50109"/>
    </source>
</evidence>
<evidence type="ECO:0000256" key="5">
    <source>
        <dbReference type="ARBA" id="ARBA00022777"/>
    </source>
</evidence>
<dbReference type="GO" id="GO:0000155">
    <property type="term" value="F:phosphorelay sensor kinase activity"/>
    <property type="evidence" value="ECO:0007669"/>
    <property type="project" value="InterPro"/>
</dbReference>
<dbReference type="SUPFAM" id="SSF55874">
    <property type="entry name" value="ATPase domain of HSP90 chaperone/DNA topoisomerase II/histidine kinase"/>
    <property type="match status" value="1"/>
</dbReference>
<name>A0A4V2MQT6_9SPHI</name>
<comment type="caution">
    <text evidence="9">The sequence shown here is derived from an EMBL/GenBank/DDBJ whole genome shotgun (WGS) entry which is preliminary data.</text>
</comment>
<dbReference type="InterPro" id="IPR004358">
    <property type="entry name" value="Sig_transdc_His_kin-like_C"/>
</dbReference>
<dbReference type="Gene3D" id="3.30.565.10">
    <property type="entry name" value="Histidine kinase-like ATPase, C-terminal domain"/>
    <property type="match status" value="1"/>
</dbReference>
<dbReference type="PANTHER" id="PTHR43547:SF2">
    <property type="entry name" value="HYBRID SIGNAL TRANSDUCTION HISTIDINE KINASE C"/>
    <property type="match status" value="1"/>
</dbReference>
<keyword evidence="6" id="KW-0902">Two-component regulatory system</keyword>
<organism evidence="9 10">
    <name type="scientific">Pedobacter psychrodurus</name>
    <dbReference type="NCBI Taxonomy" id="2530456"/>
    <lineage>
        <taxon>Bacteria</taxon>
        <taxon>Pseudomonadati</taxon>
        <taxon>Bacteroidota</taxon>
        <taxon>Sphingobacteriia</taxon>
        <taxon>Sphingobacteriales</taxon>
        <taxon>Sphingobacteriaceae</taxon>
        <taxon>Pedobacter</taxon>
    </lineage>
</organism>
<protein>
    <recommendedName>
        <fullName evidence="2">histidine kinase</fullName>
        <ecNumber evidence="2">2.7.13.3</ecNumber>
    </recommendedName>
</protein>
<gene>
    <name evidence="9" type="ORF">EZ456_13765</name>
</gene>
<dbReference type="Proteomes" id="UP000293925">
    <property type="component" value="Unassembled WGS sequence"/>
</dbReference>
<dbReference type="InterPro" id="IPR003661">
    <property type="entry name" value="HisK_dim/P_dom"/>
</dbReference>
<evidence type="ECO:0000256" key="7">
    <source>
        <dbReference type="ARBA" id="ARBA00023136"/>
    </source>
</evidence>
<dbReference type="InterPro" id="IPR036890">
    <property type="entry name" value="HATPase_C_sf"/>
</dbReference>
<dbReference type="AlphaFoldDB" id="A0A4V2MQT6"/>
<keyword evidence="10" id="KW-1185">Reference proteome</keyword>
<dbReference type="SUPFAM" id="SSF47384">
    <property type="entry name" value="Homodimeric domain of signal transducing histidine kinase"/>
    <property type="match status" value="1"/>
</dbReference>
<keyword evidence="5" id="KW-0418">Kinase</keyword>
<dbReference type="CDD" id="cd00082">
    <property type="entry name" value="HisKA"/>
    <property type="match status" value="1"/>
</dbReference>
<reference evidence="9 10" key="1">
    <citation type="submission" date="2019-02" db="EMBL/GenBank/DDBJ databases">
        <title>Pedobacter sp. RP-3-21 sp. nov., isolated from Arctic soil.</title>
        <authorList>
            <person name="Dahal R.H."/>
        </authorList>
    </citation>
    <scope>NUCLEOTIDE SEQUENCE [LARGE SCALE GENOMIC DNA]</scope>
    <source>
        <strain evidence="9 10">RP-3-21</strain>
    </source>
</reference>
<dbReference type="Gene3D" id="1.10.287.130">
    <property type="match status" value="1"/>
</dbReference>
<sequence length="387" mass="43397">MASYSKVLSNNQILEVLSLSKDATAIYTSEHIVIEMANDAMIAFWGKDRSIIGKPLEEAVPELKDQPFINMLKNVLLTGITDKGDAIPAETMRNGRLQTAYYSYEYRAIKDESGIPYCILHTASDVTDMVKAKKAIKETELQREALDQEQVLISIKEEQQKNDFISMVSHELKTPLTSISAYIQLMQNKSLNDLFVVNTLDKVQKQIRKMSSMISSFLNVSRLEFGKIHLNLSDFDLDKLVCDAVEDLRLVYSSNQIIFVEGESKFINADKDKIGSVISNLISNAVKYSDHGSTILVQSEVIGNEMHVSVSDKGIGIQSHDLAKLFDRFYRVEDQQTKTISGFGIGLYLSAEIINLHHGKIWAESNYGAGSTFHFSLPVSTNLKSKY</sequence>
<dbReference type="Gene3D" id="3.30.450.20">
    <property type="entry name" value="PAS domain"/>
    <property type="match status" value="1"/>
</dbReference>
<evidence type="ECO:0000313" key="9">
    <source>
        <dbReference type="EMBL" id="TCD26358.1"/>
    </source>
</evidence>
<dbReference type="SUPFAM" id="SSF55785">
    <property type="entry name" value="PYP-like sensor domain (PAS domain)"/>
    <property type="match status" value="1"/>
</dbReference>
<proteinExistence type="predicted"/>
<dbReference type="EMBL" id="SJSO01000010">
    <property type="protein sequence ID" value="TCD26358.1"/>
    <property type="molecule type" value="Genomic_DNA"/>
</dbReference>
<dbReference type="FunFam" id="1.10.287.130:FF:000001">
    <property type="entry name" value="Two-component sensor histidine kinase"/>
    <property type="match status" value="1"/>
</dbReference>
<feature type="domain" description="Histidine kinase" evidence="8">
    <location>
        <begin position="167"/>
        <end position="381"/>
    </location>
</feature>
<accession>A0A4V2MQT6</accession>
<dbReference type="SMART" id="SM00387">
    <property type="entry name" value="HATPase_c"/>
    <property type="match status" value="1"/>
</dbReference>
<evidence type="ECO:0000256" key="1">
    <source>
        <dbReference type="ARBA" id="ARBA00000085"/>
    </source>
</evidence>
<evidence type="ECO:0000256" key="6">
    <source>
        <dbReference type="ARBA" id="ARBA00023012"/>
    </source>
</evidence>
<keyword evidence="4" id="KW-0808">Transferase</keyword>
<dbReference type="Pfam" id="PF00512">
    <property type="entry name" value="HisKA"/>
    <property type="match status" value="1"/>
</dbReference>
<evidence type="ECO:0000256" key="4">
    <source>
        <dbReference type="ARBA" id="ARBA00022679"/>
    </source>
</evidence>
<evidence type="ECO:0000256" key="3">
    <source>
        <dbReference type="ARBA" id="ARBA00022553"/>
    </source>
</evidence>
<dbReference type="PROSITE" id="PS50109">
    <property type="entry name" value="HIS_KIN"/>
    <property type="match status" value="1"/>
</dbReference>
<dbReference type="InterPro" id="IPR005467">
    <property type="entry name" value="His_kinase_dom"/>
</dbReference>
<dbReference type="InterPro" id="IPR003594">
    <property type="entry name" value="HATPase_dom"/>
</dbReference>
<dbReference type="InterPro" id="IPR036097">
    <property type="entry name" value="HisK_dim/P_sf"/>
</dbReference>
<dbReference type="SMART" id="SM00388">
    <property type="entry name" value="HisKA"/>
    <property type="match status" value="1"/>
</dbReference>
<keyword evidence="3" id="KW-0597">Phosphoprotein</keyword>
<keyword evidence="7" id="KW-0472">Membrane</keyword>
<dbReference type="OrthoDB" id="9813151at2"/>
<dbReference type="InterPro" id="IPR035965">
    <property type="entry name" value="PAS-like_dom_sf"/>
</dbReference>
<evidence type="ECO:0000256" key="2">
    <source>
        <dbReference type="ARBA" id="ARBA00012438"/>
    </source>
</evidence>
<dbReference type="PANTHER" id="PTHR43547">
    <property type="entry name" value="TWO-COMPONENT HISTIDINE KINASE"/>
    <property type="match status" value="1"/>
</dbReference>
<dbReference type="RefSeq" id="WP_131531070.1">
    <property type="nucleotide sequence ID" value="NZ_SJSO01000010.1"/>
</dbReference>
<dbReference type="PRINTS" id="PR00344">
    <property type="entry name" value="BCTRLSENSOR"/>
</dbReference>
<dbReference type="FunFam" id="3.30.565.10:FF:000006">
    <property type="entry name" value="Sensor histidine kinase WalK"/>
    <property type="match status" value="1"/>
</dbReference>
<evidence type="ECO:0000313" key="10">
    <source>
        <dbReference type="Proteomes" id="UP000293925"/>
    </source>
</evidence>
<dbReference type="EC" id="2.7.13.3" evidence="2"/>
<dbReference type="Pfam" id="PF02518">
    <property type="entry name" value="HATPase_c"/>
    <property type="match status" value="1"/>
</dbReference>